<feature type="compositionally biased region" description="Polar residues" evidence="3">
    <location>
        <begin position="8"/>
        <end position="20"/>
    </location>
</feature>
<sequence>MPLRRPSASASLHANGSTAGASRAHKTSDSHHGLAHSSSQPHSLMSLSASATPQQKVVQVLVTRLKNKLPCYSGVQLDQLEADNAIEQAVEALVDLANDSLDMIAYALSELLDRLAKVRKDHTAVPETSVTPSQHHDGSGFLTIEVLQSQLFILKVLCLAMSTRWNQNVRSSSRASNRPTGVAPDSPIPPGTPRRNRQAELNTPPPWNEPPPLDETCAKYILSVMVVFLRQTATEDIPLMYSSRYCDTSFRDFESLDLLTATPVLEANQNGPPLPSDFSPLPDPILRSRPSKNSVRSGKASINSAIPNPSNAIAYEKTHMTVVRSSSAVNALIAKFVGRIVYHLSASNWHVVYYRIRNKIHFLASNTEENPDVIDLQLLAYCAMDRIRLLSVLTELCSLLVNMKKESHVSIAIPLRVALWNWADLFPAEFNDVVRTKSRLEGAPERVFDLLYNAVVIGNERQLWPTLTVLNCFSFDRISSDHHMSRFQFGQFVQARGSHRKSALWLSHVRKPFWDTEQDIDLGLYAECLVILFRFCAEDEAIEAFKACMEPERSDAVKTVAIRALLTLVLEARRMPWQKGLENLQTVLAPRCRGIFKAAALRRPETDQSGYHRRTAARPQAKSSALHPLTDKENLILATLSLWRACPAFYFEGAEESELGDWAVAAIKIWDSTFDVAVKISTACTLKFNAEMLFKMAPTDPYCDQLVTMMKRSLSYALTSIVTNLFDCRADLEAQKLWMMISHQILELFLRKSDAPHIKEIQLTPNRLPAFALAEIVFLISLASADMTISQMAARGLRQLTQAESQPDAPVSPIWTDEARANRDSVYEQLGDPTVIVIGRVGHQKRIRKLLRQIRHTTATHVAVWDECRARWTELSDHVKEPAYGPAEASQHSAYGAVSTVQEKFFLWQNLTLFLAALGVACLRDDPNMQPLSAVVPLHQLPDRIRIPPNHTSAVGQFMTELTAMLMVENAQVRDVAREALGAEISPRLYPKLIKYIDNVISQLKNVDGAENNVDNYELFLDQFISVVKLIVDNVQIQGDDIVNIDISSTMLAFASIISRITSAPLSRIKAKFCQLCDTVCDRKDVLTLRRDGSARHNILDIIMDWIASTSNDYDDDGAQNELNLCCLRTSVKLLDKLQLRPLDSAAVDDHAHVVSRLFNRYATALLRGLDLQSSASSDNASEMMSLYQSKRYPQNASQRDAEYRELVITGLTHLVSSNTESGFKQCLPLAFDSDLRKRTIFARVFARVLENKVRFEPEDRSAKLVRQNRLCELLKGSDMMIPLAICEICPPGEADNIINVLLNLFDTRASLMTLLKKMIDREIASTENDAGLFRGNTTFTRFMSQFAKIHGYNYLRSLVHPLIKSMAGMPPGHSYDLDPNRVTRPEELEQNKKNVEFIAAMFLEIVTSSIPTLPSMFREVCSHIAQAVSNVWPDSKFPALGAFMFLRFISPAIVSPATIDLEAPQDGTMRRGLMIVAKIIQNLANNIFFGKEAHMVILNKFLEENIVIVTRYLSELNKFSAANTEEEADEWLGTSSDDTDIIVLHRFLSKHADQIGAELLSQANSPGDSASTKDAWNSLCALMVDLGKPLEPPTLSPATTSDHQEYLDLMTRFSNKNVGPVQDIFVELPLSSRLPKTVFFALFVSKIDVQALDIELLMYHIFMTLTSPEHDERSFEFIVDCTYFTSGSEIPLQWVKYAVELIPSDIRSRIQITHILNPNAQTQRYLRRLCNVCAGVWIGGDISFYTSLTAMTESISESVLEPLAAAAALERERSVIFHGVSMRQVHQMRVPVDLEVRSTHLRITTVKAQPLAPNRNCKAVEILPITDISDVYSISTGQEQQEFIIRRTRQGVTVYFASPERDVIVKAIRTAKGQLRDVHSIGTERTTKFSNVSATLLHIGLLCLDQNNDELHAAAYELLGAIGTYMNFEKSPVIASKAGFAPGDPSTFAVQLSEKFADFAPELTLDFLSEISSTIAVMDRNAVAQRIFCLQYMSPWMKNLAHFPNATHTLYERSGARLRDCMRVLADLTVTDHEISHSIIKHVWSEIGKLDTNAVNIILDELIRSAADGGINTRRCDTTARIISSFSSINVRARLYMKLRKALSKITPRMSKSLVANPNWNEIATLIMLILMVSSSLKNPAHSQIFVPEVLHLVTLVAGTGPPTVRKAVYGIVMNLLQAIYTSKAEDDPAATEVSNLLATFQTPETLALFGLQRLTKTCDYTSLDPVGDSAQIDNYEGLTDLLLRLIEISANSKGLLNVWRARWMSLVTSTAFQHLPAIQMRAFTALGCLATSDVDDDFLYQMLVALKAALIQASEDDTVTVVCMLRAIRKVVPGLPDQSRYIFQLFWLAVALLQGSHIHFYVEATELLRVTLETMEQRGAFRYTPIADVLLENRASLEDVACQLDGIQGLSFETSFTLSLSAIIVRGVRHSNLKDSAEAVLRSLLKITIRTAPQANGYNGDVVEPLHPEALGYFLALLPLSTTPATYRKLLEDCNADQAWLLDPGVEGTPGSEVPRVSLDFLGIHDMTTALLVTSFAGAIVTTAQGDDAETELLFNLLSDIASVFPETMSIVYESLQDKIKDAFANSSNPTIIRAVSNIFRMAAVEIPRFPILRGSSSTLSNIEEGRPNEVGSVHMDALEALNMNGLPLAFSFLPQRAAGMENITLLQWISEIIGLTIT</sequence>
<evidence type="ECO:0000313" key="6">
    <source>
        <dbReference type="Proteomes" id="UP001556367"/>
    </source>
</evidence>
<dbReference type="InterPro" id="IPR016024">
    <property type="entry name" value="ARM-type_fold"/>
</dbReference>
<dbReference type="Pfam" id="PF00616">
    <property type="entry name" value="RasGAP"/>
    <property type="match status" value="2"/>
</dbReference>
<dbReference type="SUPFAM" id="SSF48371">
    <property type="entry name" value="ARM repeat"/>
    <property type="match status" value="1"/>
</dbReference>
<comment type="caution">
    <text evidence="5">The sequence shown here is derived from an EMBL/GenBank/DDBJ whole genome shotgun (WGS) entry which is preliminary data.</text>
</comment>
<dbReference type="Gene3D" id="3.40.525.10">
    <property type="entry name" value="CRAL-TRIO lipid binding domain"/>
    <property type="match status" value="1"/>
</dbReference>
<evidence type="ECO:0000256" key="2">
    <source>
        <dbReference type="ARBA" id="ARBA00022553"/>
    </source>
</evidence>
<feature type="domain" description="Ras-GAP" evidence="4">
    <location>
        <begin position="1294"/>
        <end position="1486"/>
    </location>
</feature>
<proteinExistence type="predicted"/>
<dbReference type="Pfam" id="PF13716">
    <property type="entry name" value="CRAL_TRIO_2"/>
    <property type="match status" value="1"/>
</dbReference>
<feature type="compositionally biased region" description="Polar residues" evidence="3">
    <location>
        <begin position="169"/>
        <end position="179"/>
    </location>
</feature>
<dbReference type="Gene3D" id="1.10.506.10">
    <property type="entry name" value="GTPase Activation - p120gap, domain 1"/>
    <property type="match status" value="2"/>
</dbReference>
<dbReference type="InterPro" id="IPR036865">
    <property type="entry name" value="CRAL-TRIO_dom_sf"/>
</dbReference>
<dbReference type="Proteomes" id="UP001556367">
    <property type="component" value="Unassembled WGS sequence"/>
</dbReference>
<dbReference type="InterPro" id="IPR039360">
    <property type="entry name" value="Ras_GTPase"/>
</dbReference>
<dbReference type="PROSITE" id="PS50018">
    <property type="entry name" value="RAS_GTPASE_ACTIV_2"/>
    <property type="match status" value="1"/>
</dbReference>
<dbReference type="InterPro" id="IPR001936">
    <property type="entry name" value="RasGAP_dom"/>
</dbReference>
<dbReference type="InterPro" id="IPR023152">
    <property type="entry name" value="RasGAP_CS"/>
</dbReference>
<dbReference type="InterPro" id="IPR001251">
    <property type="entry name" value="CRAL-TRIO_dom"/>
</dbReference>
<reference evidence="6" key="1">
    <citation type="submission" date="2024-06" db="EMBL/GenBank/DDBJ databases">
        <title>Multi-omics analyses provide insights into the biosynthesis of the anticancer antibiotic pleurotin in Hohenbuehelia grisea.</title>
        <authorList>
            <person name="Weaver J.A."/>
            <person name="Alberti F."/>
        </authorList>
    </citation>
    <scope>NUCLEOTIDE SEQUENCE [LARGE SCALE GENOMIC DNA]</scope>
    <source>
        <strain evidence="6">T-177</strain>
    </source>
</reference>
<dbReference type="Gene3D" id="2.30.29.30">
    <property type="entry name" value="Pleckstrin-homology domain (PH domain)/Phosphotyrosine-binding domain (PTB)"/>
    <property type="match status" value="1"/>
</dbReference>
<dbReference type="PANTHER" id="PTHR10194">
    <property type="entry name" value="RAS GTPASE-ACTIVATING PROTEINS"/>
    <property type="match status" value="1"/>
</dbReference>
<dbReference type="InterPro" id="IPR011993">
    <property type="entry name" value="PH-like_dom_sf"/>
</dbReference>
<gene>
    <name evidence="5" type="ORF">HGRIS_009281</name>
</gene>
<dbReference type="SUPFAM" id="SSF48350">
    <property type="entry name" value="GTPase activation domain, GAP"/>
    <property type="match status" value="1"/>
</dbReference>
<feature type="compositionally biased region" description="Pro residues" evidence="3">
    <location>
        <begin position="203"/>
        <end position="212"/>
    </location>
</feature>
<evidence type="ECO:0000256" key="3">
    <source>
        <dbReference type="SAM" id="MobiDB-lite"/>
    </source>
</evidence>
<evidence type="ECO:0000256" key="1">
    <source>
        <dbReference type="ARBA" id="ARBA00022468"/>
    </source>
</evidence>
<protein>
    <recommendedName>
        <fullName evidence="4">Ras-GAP domain-containing protein</fullName>
    </recommendedName>
</protein>
<feature type="compositionally biased region" description="Low complexity" evidence="3">
    <location>
        <begin position="35"/>
        <end position="49"/>
    </location>
</feature>
<name>A0ABR3J0S9_9AGAR</name>
<feature type="region of interest" description="Disordered" evidence="3">
    <location>
        <begin position="169"/>
        <end position="212"/>
    </location>
</feature>
<keyword evidence="2" id="KW-0597">Phosphoprotein</keyword>
<dbReference type="EMBL" id="JASNQZ010000012">
    <property type="protein sequence ID" value="KAL0949203.1"/>
    <property type="molecule type" value="Genomic_DNA"/>
</dbReference>
<feature type="region of interest" description="Disordered" evidence="3">
    <location>
        <begin position="1"/>
        <end position="49"/>
    </location>
</feature>
<dbReference type="InterPro" id="IPR008936">
    <property type="entry name" value="Rho_GTPase_activation_prot"/>
</dbReference>
<keyword evidence="6" id="KW-1185">Reference proteome</keyword>
<keyword evidence="1" id="KW-0343">GTPase activation</keyword>
<organism evidence="5 6">
    <name type="scientific">Hohenbuehelia grisea</name>
    <dbReference type="NCBI Taxonomy" id="104357"/>
    <lineage>
        <taxon>Eukaryota</taxon>
        <taxon>Fungi</taxon>
        <taxon>Dikarya</taxon>
        <taxon>Basidiomycota</taxon>
        <taxon>Agaricomycotina</taxon>
        <taxon>Agaricomycetes</taxon>
        <taxon>Agaricomycetidae</taxon>
        <taxon>Agaricales</taxon>
        <taxon>Pleurotineae</taxon>
        <taxon>Pleurotaceae</taxon>
        <taxon>Hohenbuehelia</taxon>
    </lineage>
</organism>
<dbReference type="PANTHER" id="PTHR10194:SF142">
    <property type="entry name" value="NEUROFIBROMIN"/>
    <property type="match status" value="1"/>
</dbReference>
<evidence type="ECO:0000313" key="5">
    <source>
        <dbReference type="EMBL" id="KAL0949203.1"/>
    </source>
</evidence>
<evidence type="ECO:0000259" key="4">
    <source>
        <dbReference type="PROSITE" id="PS50018"/>
    </source>
</evidence>
<dbReference type="PROSITE" id="PS00509">
    <property type="entry name" value="RAS_GTPASE_ACTIV_1"/>
    <property type="match status" value="1"/>
</dbReference>
<dbReference type="SMART" id="SM00323">
    <property type="entry name" value="RasGAP"/>
    <property type="match status" value="1"/>
</dbReference>
<accession>A0ABR3J0S9</accession>